<dbReference type="EMBL" id="BQMJ01000056">
    <property type="protein sequence ID" value="GJQ14552.1"/>
    <property type="molecule type" value="Genomic_DNA"/>
</dbReference>
<organism evidence="1 2">
    <name type="scientific">Galdieria partita</name>
    <dbReference type="NCBI Taxonomy" id="83374"/>
    <lineage>
        <taxon>Eukaryota</taxon>
        <taxon>Rhodophyta</taxon>
        <taxon>Bangiophyceae</taxon>
        <taxon>Galdieriales</taxon>
        <taxon>Galdieriaceae</taxon>
        <taxon>Galdieria</taxon>
    </lineage>
</organism>
<dbReference type="Proteomes" id="UP001061958">
    <property type="component" value="Unassembled WGS sequence"/>
</dbReference>
<reference evidence="1" key="2">
    <citation type="submission" date="2022-01" db="EMBL/GenBank/DDBJ databases">
        <authorList>
            <person name="Hirooka S."/>
            <person name="Miyagishima S.Y."/>
        </authorList>
    </citation>
    <scope>NUCLEOTIDE SEQUENCE</scope>
    <source>
        <strain evidence="1">NBRC 102759</strain>
    </source>
</reference>
<dbReference type="AlphaFoldDB" id="A0A9C7Q2V7"/>
<comment type="caution">
    <text evidence="1">The sequence shown here is derived from an EMBL/GenBank/DDBJ whole genome shotgun (WGS) entry which is preliminary data.</text>
</comment>
<accession>A0A9C7Q2V7</accession>
<dbReference type="OrthoDB" id="10318017at2759"/>
<gene>
    <name evidence="1" type="ORF">GpartN1_g6343.t1</name>
</gene>
<keyword evidence="2" id="KW-1185">Reference proteome</keyword>
<proteinExistence type="predicted"/>
<evidence type="ECO:0000313" key="2">
    <source>
        <dbReference type="Proteomes" id="UP001061958"/>
    </source>
</evidence>
<sequence>MARTHSSHETLDILSNYHSSDITNSFSEDSSRSSNGCFATLVQVCHEEKKFHGQKRVYVRPCESCGTDHDGKYGTGRFCSSTCAHRKGGLGRARQLREERSKRIMSISEITKTESQARQTRQRKVQERKQRWPGKGYKLCSHCKQKVPSRLRRCRQCGKEFQNTFIPPILNRPIMPAVLPKWSSSTPPMWQAMMVQACFNPHLS</sequence>
<name>A0A9C7Q2V7_9RHOD</name>
<protein>
    <submittedName>
        <fullName evidence="1">Uncharacterized protein</fullName>
    </submittedName>
</protein>
<reference evidence="1" key="1">
    <citation type="journal article" date="2022" name="Proc. Natl. Acad. Sci. U.S.A.">
        <title>Life cycle and functional genomics of the unicellular red alga Galdieria for elucidating algal and plant evolution and industrial use.</title>
        <authorList>
            <person name="Hirooka S."/>
            <person name="Itabashi T."/>
            <person name="Ichinose T.M."/>
            <person name="Onuma R."/>
            <person name="Fujiwara T."/>
            <person name="Yamashita S."/>
            <person name="Jong L.W."/>
            <person name="Tomita R."/>
            <person name="Iwane A.H."/>
            <person name="Miyagishima S.Y."/>
        </authorList>
    </citation>
    <scope>NUCLEOTIDE SEQUENCE</scope>
    <source>
        <strain evidence="1">NBRC 102759</strain>
    </source>
</reference>
<evidence type="ECO:0000313" key="1">
    <source>
        <dbReference type="EMBL" id="GJQ14552.1"/>
    </source>
</evidence>